<organism evidence="3 4">
    <name type="scientific">Rhizoctonia solani 123E</name>
    <dbReference type="NCBI Taxonomy" id="1423351"/>
    <lineage>
        <taxon>Eukaryota</taxon>
        <taxon>Fungi</taxon>
        <taxon>Dikarya</taxon>
        <taxon>Basidiomycota</taxon>
        <taxon>Agaricomycotina</taxon>
        <taxon>Agaricomycetes</taxon>
        <taxon>Cantharellales</taxon>
        <taxon>Ceratobasidiaceae</taxon>
        <taxon>Rhizoctonia</taxon>
    </lineage>
</organism>
<dbReference type="HOGENOM" id="CLU_1628012_0_0_1"/>
<name>A0A074S4G0_9AGAM</name>
<dbReference type="SUPFAM" id="SSF55174">
    <property type="entry name" value="Alpha-L RNA-binding motif"/>
    <property type="match status" value="1"/>
</dbReference>
<keyword evidence="4" id="KW-1185">Reference proteome</keyword>
<dbReference type="AlphaFoldDB" id="A0A074S4G0"/>
<gene>
    <name evidence="3" type="ORF">V565_330360</name>
</gene>
<dbReference type="GO" id="GO:0042274">
    <property type="term" value="P:ribosomal small subunit biogenesis"/>
    <property type="evidence" value="ECO:0007669"/>
    <property type="project" value="TreeGrafter"/>
</dbReference>
<keyword evidence="2" id="KW-0687">Ribonucleoprotein</keyword>
<sequence length="163" mass="18161">MLSSSSMDNTVCEVSVSSNVSRSSLHRAARELLKLEAKDPKRPSAGNALIRRLVRIGVLDESHMRLDYVLGLTTEDFLERRLHTQRHIRVGKQIVNVLSFVVRLDSQTHIDFVLASTYGGGRQGRVHRKRAAAAASKDAGGDEEERVDVELYLRSTCFAFLPA</sequence>
<evidence type="ECO:0000256" key="1">
    <source>
        <dbReference type="ARBA" id="ARBA00007465"/>
    </source>
</evidence>
<proteinExistence type="inferred from homology"/>
<dbReference type="EMBL" id="AZST01002372">
    <property type="protein sequence ID" value="KEP45012.1"/>
    <property type="molecule type" value="Genomic_DNA"/>
</dbReference>
<keyword evidence="3" id="KW-0689">Ribosomal protein</keyword>
<comment type="caution">
    <text evidence="3">The sequence shown here is derived from an EMBL/GenBank/DDBJ whole genome shotgun (WGS) entry which is preliminary data.</text>
</comment>
<dbReference type="STRING" id="1423351.A0A074S4G0"/>
<dbReference type="OrthoDB" id="1697570at2759"/>
<dbReference type="PANTHER" id="PTHR11831:SF5">
    <property type="entry name" value="40S RIBOSOMAL PROTEIN S9"/>
    <property type="match status" value="1"/>
</dbReference>
<comment type="similarity">
    <text evidence="1">Belongs to the universal ribosomal protein uS4 family.</text>
</comment>
<dbReference type="GO" id="GO:0022627">
    <property type="term" value="C:cytosolic small ribosomal subunit"/>
    <property type="evidence" value="ECO:0007669"/>
    <property type="project" value="TreeGrafter"/>
</dbReference>
<evidence type="ECO:0000313" key="3">
    <source>
        <dbReference type="EMBL" id="KEP45012.1"/>
    </source>
</evidence>
<dbReference type="PANTHER" id="PTHR11831">
    <property type="entry name" value="30S 40S RIBOSOMAL PROTEIN"/>
    <property type="match status" value="1"/>
</dbReference>
<protein>
    <submittedName>
        <fullName evidence="3">Ribosomal protein S4/S9 amino-terminal domain protein</fullName>
    </submittedName>
</protein>
<dbReference type="InterPro" id="IPR022801">
    <property type="entry name" value="Ribosomal_uS4"/>
</dbReference>
<evidence type="ECO:0000256" key="2">
    <source>
        <dbReference type="ARBA" id="ARBA00023274"/>
    </source>
</evidence>
<dbReference type="GO" id="GO:0019843">
    <property type="term" value="F:rRNA binding"/>
    <property type="evidence" value="ECO:0007669"/>
    <property type="project" value="InterPro"/>
</dbReference>
<evidence type="ECO:0000313" key="4">
    <source>
        <dbReference type="Proteomes" id="UP000027456"/>
    </source>
</evidence>
<accession>A0A074S4G0</accession>
<dbReference type="Proteomes" id="UP000027456">
    <property type="component" value="Unassembled WGS sequence"/>
</dbReference>
<reference evidence="3 4" key="1">
    <citation type="submission" date="2013-12" db="EMBL/GenBank/DDBJ databases">
        <authorList>
            <person name="Cubeta M."/>
            <person name="Pakala S."/>
            <person name="Fedorova N."/>
            <person name="Thomas E."/>
            <person name="Dean R."/>
            <person name="Jabaji S."/>
            <person name="Neate S."/>
            <person name="Toda T."/>
            <person name="Tavantzis S."/>
            <person name="Vilgalys R."/>
            <person name="Bharathan N."/>
            <person name="Pakala S."/>
            <person name="Losada L.S."/>
            <person name="Zafar N."/>
            <person name="Nierman W."/>
        </authorList>
    </citation>
    <scope>NUCLEOTIDE SEQUENCE [LARGE SCALE GENOMIC DNA]</scope>
    <source>
        <strain evidence="3 4">123E</strain>
    </source>
</reference>
<dbReference type="GO" id="GO:0003735">
    <property type="term" value="F:structural constituent of ribosome"/>
    <property type="evidence" value="ECO:0007669"/>
    <property type="project" value="TreeGrafter"/>
</dbReference>